<proteinExistence type="inferred from homology"/>
<feature type="domain" description="ABC3 transporter permease C-terminal" evidence="9">
    <location>
        <begin position="836"/>
        <end position="957"/>
    </location>
</feature>
<dbReference type="AlphaFoldDB" id="A0A6B1DEU2"/>
<dbReference type="InterPro" id="IPR050250">
    <property type="entry name" value="Macrolide_Exporter_MacB"/>
</dbReference>
<evidence type="ECO:0000313" key="10">
    <source>
        <dbReference type="EMBL" id="MYC97577.1"/>
    </source>
</evidence>
<name>A0A6B1DEU2_9CHLR</name>
<feature type="transmembrane region" description="Helical" evidence="8">
    <location>
        <begin position="366"/>
        <end position="390"/>
    </location>
</feature>
<feature type="transmembrane region" description="Helical" evidence="8">
    <location>
        <begin position="24"/>
        <end position="46"/>
    </location>
</feature>
<dbReference type="GO" id="GO:0022857">
    <property type="term" value="F:transmembrane transporter activity"/>
    <property type="evidence" value="ECO:0007669"/>
    <property type="project" value="TreeGrafter"/>
</dbReference>
<dbReference type="Pfam" id="PF02687">
    <property type="entry name" value="FtsX"/>
    <property type="match status" value="2"/>
</dbReference>
<dbReference type="PANTHER" id="PTHR30572">
    <property type="entry name" value="MEMBRANE COMPONENT OF TRANSPORTER-RELATED"/>
    <property type="match status" value="1"/>
</dbReference>
<evidence type="ECO:0000256" key="5">
    <source>
        <dbReference type="ARBA" id="ARBA00023136"/>
    </source>
</evidence>
<keyword evidence="4 8" id="KW-1133">Transmembrane helix</keyword>
<feature type="region of interest" description="Disordered" evidence="7">
    <location>
        <begin position="610"/>
        <end position="631"/>
    </location>
</feature>
<gene>
    <name evidence="10" type="ORF">F4X14_21705</name>
</gene>
<feature type="transmembrane region" description="Helical" evidence="8">
    <location>
        <begin position="876"/>
        <end position="897"/>
    </location>
</feature>
<dbReference type="InterPro" id="IPR003838">
    <property type="entry name" value="ABC3_permease_C"/>
</dbReference>
<evidence type="ECO:0000256" key="7">
    <source>
        <dbReference type="SAM" id="MobiDB-lite"/>
    </source>
</evidence>
<feature type="transmembrane region" description="Helical" evidence="8">
    <location>
        <begin position="828"/>
        <end position="855"/>
    </location>
</feature>
<protein>
    <submittedName>
        <fullName evidence="10">FtsX-like permease family protein</fullName>
    </submittedName>
</protein>
<dbReference type="EMBL" id="VXMH01000121">
    <property type="protein sequence ID" value="MYC97577.1"/>
    <property type="molecule type" value="Genomic_DNA"/>
</dbReference>
<evidence type="ECO:0000256" key="8">
    <source>
        <dbReference type="SAM" id="Phobius"/>
    </source>
</evidence>
<evidence type="ECO:0000256" key="1">
    <source>
        <dbReference type="ARBA" id="ARBA00004651"/>
    </source>
</evidence>
<feature type="transmembrane region" description="Helical" evidence="8">
    <location>
        <begin position="321"/>
        <end position="346"/>
    </location>
</feature>
<reference evidence="10" key="1">
    <citation type="submission" date="2019-09" db="EMBL/GenBank/DDBJ databases">
        <title>Characterisation of the sponge microbiome using genome-centric metagenomics.</title>
        <authorList>
            <person name="Engelberts J.P."/>
            <person name="Robbins S.J."/>
            <person name="De Goeij J.M."/>
            <person name="Aranda M."/>
            <person name="Bell S.C."/>
            <person name="Webster N.S."/>
        </authorList>
    </citation>
    <scope>NUCLEOTIDE SEQUENCE</scope>
    <source>
        <strain evidence="10">SB0661_bin_32</strain>
    </source>
</reference>
<sequence length="968" mass="107165">MKLILRIAAIIVVAIKRIFAQQWLAFALVLGLISSIVLVMSIPLYADAVYYRLLREELTEKGINETYSRPPFAYMFRYLGSTYGPQEWEDIAPLDTYLSKQAAGELGIPHKKTIRYFKTDNFRLFPTEQIAYADTTDPLEWVNLGFISGFEEAINIIEGNFPAVSPSDSEEAIEVLVNRELADEIGLQVGEEYMLFRRIRSENGDSQRYQTPVRIAGVWEPADLSSDVWFYNPSTLETLFVIPEQSYHNRVAPVYPQDVNLGLWYLVMDGSDVTSSDVGRLLVRGRRAEQKVSALMANSQLSISPLDALRRYQRASGLLTTLLYAFSVPIIGLLLAFISLVVGLAVSRQRNEVAILRSRGATVGQVAGMSGLEALCLGFLALAISLPLSFSVARLIGSTRSFLDFTVESDLRLVLTQSTLQFGIGAVLIAFLAQTLPSFGAARHTIVTYKMEMARTLRPPWWQRSYLDILLLIPAGYGIYLLQEQGSISMPGAVTDDTIFQNPLLFLIPALGIFALTLVTLRILPYFMQIIAWIASKGGGVGVLLASRQLARNRSMYTAPMILLVLTLSLSAFTTSLAQTLDGHMFDRAYYRVGSDGRLAELGDTPVSAGGGGFPGSGGEESSSSDGAPETASWTFVPVSEHLRSPNISAATRFARFEARVHLDGRWRDAHVFGIDRLDFPKAAYWRRDFAAASLGSLMNSLALASEGVLLHRDFMRDHNLLVGDTILVGAARYGLRAEMQMKIVGDFRYFPTWYPDADAPLVVGNLDYLFERMGGQFPYDVLVRTEPGTDYEGLTRELRQYDINVINYYSARLRIADEQKQPQRQGLFGVLSVGFLAAALLTVLGFLLYTLFSFRRRFIELGTLRSIGLSSGQMTMFLAWELAFLILVGIGAGTLLGTSVSNQFIPYLQVGNTAADLTPPYLVGIAWPAITRVYALFGVLFVAALGVLITLLMRMKIFQAIKLGETV</sequence>
<evidence type="ECO:0000256" key="2">
    <source>
        <dbReference type="ARBA" id="ARBA00022475"/>
    </source>
</evidence>
<feature type="transmembrane region" description="Helical" evidence="8">
    <location>
        <begin position="411"/>
        <end position="433"/>
    </location>
</feature>
<dbReference type="PANTHER" id="PTHR30572:SF4">
    <property type="entry name" value="ABC TRANSPORTER PERMEASE YTRF"/>
    <property type="match status" value="1"/>
</dbReference>
<evidence type="ECO:0000256" key="4">
    <source>
        <dbReference type="ARBA" id="ARBA00022989"/>
    </source>
</evidence>
<evidence type="ECO:0000259" key="9">
    <source>
        <dbReference type="Pfam" id="PF02687"/>
    </source>
</evidence>
<evidence type="ECO:0000256" key="3">
    <source>
        <dbReference type="ARBA" id="ARBA00022692"/>
    </source>
</evidence>
<keyword evidence="5 8" id="KW-0472">Membrane</keyword>
<keyword evidence="2" id="KW-1003">Cell membrane</keyword>
<feature type="transmembrane region" description="Helical" evidence="8">
    <location>
        <begin position="934"/>
        <end position="954"/>
    </location>
</feature>
<keyword evidence="3 8" id="KW-0812">Transmembrane</keyword>
<feature type="compositionally biased region" description="Low complexity" evidence="7">
    <location>
        <begin position="620"/>
        <end position="629"/>
    </location>
</feature>
<feature type="domain" description="ABC3 transporter permease C-terminal" evidence="9">
    <location>
        <begin position="325"/>
        <end position="445"/>
    </location>
</feature>
<comment type="subcellular location">
    <subcellularLocation>
        <location evidence="1">Cell membrane</location>
        <topology evidence="1">Multi-pass membrane protein</topology>
    </subcellularLocation>
</comment>
<feature type="compositionally biased region" description="Gly residues" evidence="7">
    <location>
        <begin position="610"/>
        <end position="619"/>
    </location>
</feature>
<feature type="transmembrane region" description="Helical" evidence="8">
    <location>
        <begin position="465"/>
        <end position="483"/>
    </location>
</feature>
<feature type="transmembrane region" description="Helical" evidence="8">
    <location>
        <begin position="504"/>
        <end position="524"/>
    </location>
</feature>
<organism evidence="10">
    <name type="scientific">Caldilineaceae bacterium SB0661_bin_32</name>
    <dbReference type="NCBI Taxonomy" id="2605255"/>
    <lineage>
        <taxon>Bacteria</taxon>
        <taxon>Bacillati</taxon>
        <taxon>Chloroflexota</taxon>
        <taxon>Caldilineae</taxon>
        <taxon>Caldilineales</taxon>
        <taxon>Caldilineaceae</taxon>
    </lineage>
</organism>
<evidence type="ECO:0000256" key="6">
    <source>
        <dbReference type="ARBA" id="ARBA00038076"/>
    </source>
</evidence>
<accession>A0A6B1DEU2</accession>
<dbReference type="GO" id="GO:0005886">
    <property type="term" value="C:plasma membrane"/>
    <property type="evidence" value="ECO:0007669"/>
    <property type="project" value="UniProtKB-SubCell"/>
</dbReference>
<feature type="transmembrane region" description="Helical" evidence="8">
    <location>
        <begin position="559"/>
        <end position="578"/>
    </location>
</feature>
<comment type="caution">
    <text evidence="10">The sequence shown here is derived from an EMBL/GenBank/DDBJ whole genome shotgun (WGS) entry which is preliminary data.</text>
</comment>
<comment type="similarity">
    <text evidence="6">Belongs to the ABC-4 integral membrane protein family.</text>
</comment>